<comment type="caution">
    <text evidence="10">The sequence shown here is derived from an EMBL/GenBank/DDBJ whole genome shotgun (WGS) entry which is preliminary data.</text>
</comment>
<sequence>MNSDREGLITNAAPFGESSTTIPSNTIDQQQRERSILEQSRTLALLIYLFVNWFITANYIALFVTVVLVLLLAFDFWTVKNVTGRLLVGLRWWNEIKDDGTNVWMFESREGRKNNPLDARMFWISMYAYPVIWGFLAFSALISFKFEYLLIHVLAITLNVANVVGYTKCEKDAKKQMNSYITGASNSMFQSAVGNLISNKVSNFFGGGASTTARV</sequence>
<evidence type="ECO:0000256" key="8">
    <source>
        <dbReference type="RuleBase" id="RU361206"/>
    </source>
</evidence>
<dbReference type="EMBL" id="JADGJW010000175">
    <property type="protein sequence ID" value="KAJ3222450.1"/>
    <property type="molecule type" value="Genomic_DNA"/>
</dbReference>
<dbReference type="PANTHER" id="PTHR13019:SF7">
    <property type="entry name" value="GOLGI APPARATUS MEMBRANE PROTEIN TVP23"/>
    <property type="match status" value="1"/>
</dbReference>
<dbReference type="PANTHER" id="PTHR13019">
    <property type="entry name" value="GOLGI APPARATUS MEMBRANE PROTEIN TVP23"/>
    <property type="match status" value="1"/>
</dbReference>
<evidence type="ECO:0000313" key="10">
    <source>
        <dbReference type="EMBL" id="KAJ3222450.1"/>
    </source>
</evidence>
<comment type="function">
    <text evidence="1 8">Golgi membrane protein involved in vesicular trafficking.</text>
</comment>
<dbReference type="Proteomes" id="UP001211065">
    <property type="component" value="Unassembled WGS sequence"/>
</dbReference>
<keyword evidence="8" id="KW-0333">Golgi apparatus</keyword>
<dbReference type="Pfam" id="PF05832">
    <property type="entry name" value="DUF846"/>
    <property type="match status" value="1"/>
</dbReference>
<dbReference type="GO" id="GO:0016192">
    <property type="term" value="P:vesicle-mediated transport"/>
    <property type="evidence" value="ECO:0007669"/>
    <property type="project" value="TreeGrafter"/>
</dbReference>
<protein>
    <recommendedName>
        <fullName evidence="4 8">Golgi apparatus membrane protein TVP23</fullName>
    </recommendedName>
</protein>
<feature type="transmembrane region" description="Helical" evidence="8">
    <location>
        <begin position="122"/>
        <end position="142"/>
    </location>
</feature>
<organism evidence="10 11">
    <name type="scientific">Clydaea vesicula</name>
    <dbReference type="NCBI Taxonomy" id="447962"/>
    <lineage>
        <taxon>Eukaryota</taxon>
        <taxon>Fungi</taxon>
        <taxon>Fungi incertae sedis</taxon>
        <taxon>Chytridiomycota</taxon>
        <taxon>Chytridiomycota incertae sedis</taxon>
        <taxon>Chytridiomycetes</taxon>
        <taxon>Lobulomycetales</taxon>
        <taxon>Lobulomycetaceae</taxon>
        <taxon>Clydaea</taxon>
    </lineage>
</organism>
<evidence type="ECO:0000256" key="7">
    <source>
        <dbReference type="ARBA" id="ARBA00023136"/>
    </source>
</evidence>
<evidence type="ECO:0000256" key="9">
    <source>
        <dbReference type="SAM" id="MobiDB-lite"/>
    </source>
</evidence>
<keyword evidence="6 8" id="KW-1133">Transmembrane helix</keyword>
<dbReference type="GO" id="GO:0009306">
    <property type="term" value="P:protein secretion"/>
    <property type="evidence" value="ECO:0007669"/>
    <property type="project" value="TreeGrafter"/>
</dbReference>
<evidence type="ECO:0000256" key="2">
    <source>
        <dbReference type="ARBA" id="ARBA00004141"/>
    </source>
</evidence>
<keyword evidence="5 8" id="KW-0812">Transmembrane</keyword>
<accession>A0AAD5Y0U5</accession>
<name>A0AAD5Y0U5_9FUNG</name>
<reference evidence="10" key="1">
    <citation type="submission" date="2020-05" db="EMBL/GenBank/DDBJ databases">
        <title>Phylogenomic resolution of chytrid fungi.</title>
        <authorList>
            <person name="Stajich J.E."/>
            <person name="Amses K."/>
            <person name="Simmons R."/>
            <person name="Seto K."/>
            <person name="Myers J."/>
            <person name="Bonds A."/>
            <person name="Quandt C.A."/>
            <person name="Barry K."/>
            <person name="Liu P."/>
            <person name="Grigoriev I."/>
            <person name="Longcore J.E."/>
            <person name="James T.Y."/>
        </authorList>
    </citation>
    <scope>NUCLEOTIDE SEQUENCE</scope>
    <source>
        <strain evidence="10">JEL0476</strain>
    </source>
</reference>
<feature type="transmembrane region" description="Helical" evidence="8">
    <location>
        <begin position="45"/>
        <end position="74"/>
    </location>
</feature>
<evidence type="ECO:0000256" key="5">
    <source>
        <dbReference type="ARBA" id="ARBA00022692"/>
    </source>
</evidence>
<comment type="similarity">
    <text evidence="3 8">Belongs to the TVP23 family.</text>
</comment>
<evidence type="ECO:0000313" key="11">
    <source>
        <dbReference type="Proteomes" id="UP001211065"/>
    </source>
</evidence>
<feature type="region of interest" description="Disordered" evidence="9">
    <location>
        <begin position="1"/>
        <end position="23"/>
    </location>
</feature>
<comment type="subcellular location">
    <subcellularLocation>
        <location evidence="8">Golgi apparatus membrane</location>
        <topology evidence="8">Multi-pass membrane protein</topology>
    </subcellularLocation>
    <subcellularLocation>
        <location evidence="2">Membrane</location>
        <topology evidence="2">Multi-pass membrane protein</topology>
    </subcellularLocation>
</comment>
<keyword evidence="7 8" id="KW-0472">Membrane</keyword>
<dbReference type="InterPro" id="IPR008564">
    <property type="entry name" value="TVP23-like"/>
</dbReference>
<proteinExistence type="inferred from homology"/>
<evidence type="ECO:0000256" key="6">
    <source>
        <dbReference type="ARBA" id="ARBA00022989"/>
    </source>
</evidence>
<feature type="transmembrane region" description="Helical" evidence="8">
    <location>
        <begin position="148"/>
        <end position="167"/>
    </location>
</feature>
<dbReference type="GO" id="GO:0000139">
    <property type="term" value="C:Golgi membrane"/>
    <property type="evidence" value="ECO:0007669"/>
    <property type="project" value="UniProtKB-SubCell"/>
</dbReference>
<evidence type="ECO:0000256" key="4">
    <source>
        <dbReference type="ARBA" id="ARBA00013603"/>
    </source>
</evidence>
<gene>
    <name evidence="10" type="primary">FAM18A</name>
    <name evidence="10" type="ORF">HK099_002304</name>
</gene>
<dbReference type="AlphaFoldDB" id="A0AAD5Y0U5"/>
<evidence type="ECO:0000256" key="3">
    <source>
        <dbReference type="ARBA" id="ARBA00005467"/>
    </source>
</evidence>
<keyword evidence="11" id="KW-1185">Reference proteome</keyword>
<evidence type="ECO:0000256" key="1">
    <source>
        <dbReference type="ARBA" id="ARBA00003246"/>
    </source>
</evidence>